<dbReference type="Gramene" id="TKW27922">
    <property type="protein sequence ID" value="TKW27922"/>
    <property type="gene ID" value="SEVIR_3G289400v2"/>
</dbReference>
<name>A0A4U6VGK5_SETVI</name>
<sequence>MWGTAIEALHDPTAEACIMSEFLKGTFLGNMPLVPTDKLLKSPSELIFECRGMAREVLIKIDKIKVHLNFHIYPILDFDLLIGLHLEDLSQGSLDKKLRKSASTSTNSCIENPMAKPLFEQNPLEKVMCASLFVSSKPVLFKGVEISAHKEDDSEDLHLCEAKRPSSPSIEPKACPSGPQNVVLDNGQETTPILHDESLEKENLCAMDIPYISTLEDETKNSTNDH</sequence>
<accession>A0A4U6VGK5</accession>
<dbReference type="Proteomes" id="UP000298652">
    <property type="component" value="Chromosome 3"/>
</dbReference>
<gene>
    <name evidence="1" type="ORF">SEVIR_3G289400v2</name>
</gene>
<dbReference type="AlphaFoldDB" id="A0A4U6VGK5"/>
<reference evidence="1" key="1">
    <citation type="submission" date="2019-03" db="EMBL/GenBank/DDBJ databases">
        <title>WGS assembly of Setaria viridis.</title>
        <authorList>
            <person name="Huang P."/>
            <person name="Jenkins J."/>
            <person name="Grimwood J."/>
            <person name="Barry K."/>
            <person name="Healey A."/>
            <person name="Mamidi S."/>
            <person name="Sreedasyam A."/>
            <person name="Shu S."/>
            <person name="Feldman M."/>
            <person name="Wu J."/>
            <person name="Yu Y."/>
            <person name="Chen C."/>
            <person name="Johnson J."/>
            <person name="Rokhsar D."/>
            <person name="Baxter I."/>
            <person name="Schmutz J."/>
            <person name="Brutnell T."/>
            <person name="Kellogg E."/>
        </authorList>
    </citation>
    <scope>NUCLEOTIDE SEQUENCE [LARGE SCALE GENOMIC DNA]</scope>
</reference>
<evidence type="ECO:0000313" key="2">
    <source>
        <dbReference type="Proteomes" id="UP000298652"/>
    </source>
</evidence>
<protein>
    <submittedName>
        <fullName evidence="1">Uncharacterized protein</fullName>
    </submittedName>
</protein>
<organism evidence="1 2">
    <name type="scientific">Setaria viridis</name>
    <name type="common">Green bristlegrass</name>
    <name type="synonym">Setaria italica subsp. viridis</name>
    <dbReference type="NCBI Taxonomy" id="4556"/>
    <lineage>
        <taxon>Eukaryota</taxon>
        <taxon>Viridiplantae</taxon>
        <taxon>Streptophyta</taxon>
        <taxon>Embryophyta</taxon>
        <taxon>Tracheophyta</taxon>
        <taxon>Spermatophyta</taxon>
        <taxon>Magnoliopsida</taxon>
        <taxon>Liliopsida</taxon>
        <taxon>Poales</taxon>
        <taxon>Poaceae</taxon>
        <taxon>PACMAD clade</taxon>
        <taxon>Panicoideae</taxon>
        <taxon>Panicodae</taxon>
        <taxon>Paniceae</taxon>
        <taxon>Cenchrinae</taxon>
        <taxon>Setaria</taxon>
    </lineage>
</organism>
<evidence type="ECO:0000313" key="1">
    <source>
        <dbReference type="EMBL" id="TKW27922.1"/>
    </source>
</evidence>
<dbReference type="EMBL" id="CM016554">
    <property type="protein sequence ID" value="TKW27922.1"/>
    <property type="molecule type" value="Genomic_DNA"/>
</dbReference>
<proteinExistence type="predicted"/>
<keyword evidence="2" id="KW-1185">Reference proteome</keyword>